<feature type="compositionally biased region" description="Basic and acidic residues" evidence="1">
    <location>
        <begin position="281"/>
        <end position="293"/>
    </location>
</feature>
<dbReference type="Pfam" id="PF10171">
    <property type="entry name" value="Tim29"/>
    <property type="match status" value="1"/>
</dbReference>
<proteinExistence type="predicted"/>
<reference evidence="2" key="1">
    <citation type="submission" date="2021-01" db="EMBL/GenBank/DDBJ databases">
        <authorList>
            <person name="Zahm M."/>
            <person name="Roques C."/>
            <person name="Cabau C."/>
            <person name="Klopp C."/>
            <person name="Donnadieu C."/>
            <person name="Jouanno E."/>
            <person name="Lampietro C."/>
            <person name="Louis A."/>
            <person name="Herpin A."/>
            <person name="Echchiki A."/>
            <person name="Berthelot C."/>
            <person name="Parey E."/>
            <person name="Roest-Crollius H."/>
            <person name="Braasch I."/>
            <person name="Postlethwait J."/>
            <person name="Bobe J."/>
            <person name="Montfort J."/>
            <person name="Bouchez O."/>
            <person name="Begum T."/>
            <person name="Mejri S."/>
            <person name="Adams A."/>
            <person name="Chen W.-J."/>
            <person name="Guiguen Y."/>
        </authorList>
    </citation>
    <scope>NUCLEOTIDE SEQUENCE</scope>
    <source>
        <strain evidence="2">YG-15Mar2019-1</strain>
        <tissue evidence="2">Brain</tissue>
    </source>
</reference>
<accession>A0A9D3PKR4</accession>
<feature type="compositionally biased region" description="Low complexity" evidence="1">
    <location>
        <begin position="313"/>
        <end position="324"/>
    </location>
</feature>
<feature type="region of interest" description="Disordered" evidence="1">
    <location>
        <begin position="268"/>
        <end position="334"/>
    </location>
</feature>
<keyword evidence="3" id="KW-1185">Reference proteome</keyword>
<dbReference type="Proteomes" id="UP001046870">
    <property type="component" value="Chromosome 19"/>
</dbReference>
<sequence>MEHMFKFIFPIGTKILKPFHEWLHFGSNITFHLYISNKFIGCLSIILNQNGHTFPSGFSFYFKLNFRYVEECRTANMAARCVLRRWCSTAAQSKGTRWERLQNKRIVVWCRSLLADYKEACREVVVGSWERPFKASAYIGLLGGLWACYYTNPEDTSFETSLLEAANQLGLLSPWIRNGTSDGHVQSLVRLRNEGRLRYASLGVASLAYRAEYDPAVGLYEARCSFLSVPWRELPNRVLDVGFAGRWWVLDAKMKDYDVNEEEFRRLPPSLAATAPPSAQETERNERLHEESWKPLVMSQEVIDQAESESAGQDTQTPTPTDTQTETKSTAVTE</sequence>
<dbReference type="PANTHER" id="PTHR21435:SF1">
    <property type="entry name" value="MITOCHONDRIAL IMPORT INNER MEMBRANE TRANSLOCASE SUBUNIT TIM29"/>
    <property type="match status" value="1"/>
</dbReference>
<dbReference type="GO" id="GO:0045039">
    <property type="term" value="P:protein insertion into mitochondrial inner membrane"/>
    <property type="evidence" value="ECO:0007669"/>
    <property type="project" value="TreeGrafter"/>
</dbReference>
<dbReference type="AlphaFoldDB" id="A0A9D3PKR4"/>
<evidence type="ECO:0000313" key="3">
    <source>
        <dbReference type="Proteomes" id="UP001046870"/>
    </source>
</evidence>
<feature type="compositionally biased region" description="Low complexity" evidence="1">
    <location>
        <begin position="268"/>
        <end position="279"/>
    </location>
</feature>
<dbReference type="EMBL" id="JAFDVH010000019">
    <property type="protein sequence ID" value="KAG7460127.1"/>
    <property type="molecule type" value="Genomic_DNA"/>
</dbReference>
<evidence type="ECO:0000313" key="2">
    <source>
        <dbReference type="EMBL" id="KAG7460127.1"/>
    </source>
</evidence>
<comment type="caution">
    <text evidence="2">The sequence shown here is derived from an EMBL/GenBank/DDBJ whole genome shotgun (WGS) entry which is preliminary data.</text>
</comment>
<organism evidence="2 3">
    <name type="scientific">Megalops atlanticus</name>
    <name type="common">Tarpon</name>
    <name type="synonym">Clupea gigantea</name>
    <dbReference type="NCBI Taxonomy" id="7932"/>
    <lineage>
        <taxon>Eukaryota</taxon>
        <taxon>Metazoa</taxon>
        <taxon>Chordata</taxon>
        <taxon>Craniata</taxon>
        <taxon>Vertebrata</taxon>
        <taxon>Euteleostomi</taxon>
        <taxon>Actinopterygii</taxon>
        <taxon>Neopterygii</taxon>
        <taxon>Teleostei</taxon>
        <taxon>Elopiformes</taxon>
        <taxon>Megalopidae</taxon>
        <taxon>Megalops</taxon>
    </lineage>
</organism>
<dbReference type="InterPro" id="IPR019322">
    <property type="entry name" value="TIMM29"/>
</dbReference>
<evidence type="ECO:0008006" key="4">
    <source>
        <dbReference type="Google" id="ProtNLM"/>
    </source>
</evidence>
<name>A0A9D3PKR4_MEGAT</name>
<dbReference type="OrthoDB" id="5970620at2759"/>
<protein>
    <recommendedName>
        <fullName evidence="4">Mitochondrial import inner membrane translocase subunit Tim29</fullName>
    </recommendedName>
</protein>
<gene>
    <name evidence="2" type="ORF">MATL_G00217950</name>
</gene>
<dbReference type="GO" id="GO:0042721">
    <property type="term" value="C:TIM22 mitochondrial import inner membrane insertion complex"/>
    <property type="evidence" value="ECO:0007669"/>
    <property type="project" value="InterPro"/>
</dbReference>
<dbReference type="PANTHER" id="PTHR21435">
    <property type="entry name" value="MITOCHONDRIAL IMPORT INNER MEMBRANE TRANSLOCASE SUBUNIT TIM29"/>
    <property type="match status" value="1"/>
</dbReference>
<evidence type="ECO:0000256" key="1">
    <source>
        <dbReference type="SAM" id="MobiDB-lite"/>
    </source>
</evidence>